<feature type="transmembrane region" description="Helical" evidence="1">
    <location>
        <begin position="22"/>
        <end position="42"/>
    </location>
</feature>
<keyword evidence="1" id="KW-0472">Membrane</keyword>
<dbReference type="EMBL" id="BMHB01000003">
    <property type="protein sequence ID" value="GGI17639.1"/>
    <property type="molecule type" value="Genomic_DNA"/>
</dbReference>
<protein>
    <submittedName>
        <fullName evidence="2">Uncharacterized protein</fullName>
    </submittedName>
</protein>
<dbReference type="AlphaFoldDB" id="A0A8J3APW4"/>
<keyword evidence="1" id="KW-1133">Transmembrane helix</keyword>
<accession>A0A8J3APW4</accession>
<keyword evidence="1" id="KW-0812">Transmembrane</keyword>
<dbReference type="Proteomes" id="UP000626244">
    <property type="component" value="Unassembled WGS sequence"/>
</dbReference>
<gene>
    <name evidence="2" type="ORF">GCM10007380_38950</name>
</gene>
<name>A0A8J3APW4_9BACI</name>
<sequence>MLFTNIFLNSINILKTDKWNSVTHQTVNCLVFFSAFGGFYIIRKIDKIL</sequence>
<evidence type="ECO:0000313" key="2">
    <source>
        <dbReference type="EMBL" id="GGI17639.1"/>
    </source>
</evidence>
<organism evidence="2 3">
    <name type="scientific">Gottfriedia solisilvae</name>
    <dbReference type="NCBI Taxonomy" id="1516104"/>
    <lineage>
        <taxon>Bacteria</taxon>
        <taxon>Bacillati</taxon>
        <taxon>Bacillota</taxon>
        <taxon>Bacilli</taxon>
        <taxon>Bacillales</taxon>
        <taxon>Bacillaceae</taxon>
        <taxon>Gottfriedia</taxon>
    </lineage>
</organism>
<evidence type="ECO:0000256" key="1">
    <source>
        <dbReference type="SAM" id="Phobius"/>
    </source>
</evidence>
<comment type="caution">
    <text evidence="2">The sequence shown here is derived from an EMBL/GenBank/DDBJ whole genome shotgun (WGS) entry which is preliminary data.</text>
</comment>
<proteinExistence type="predicted"/>
<keyword evidence="3" id="KW-1185">Reference proteome</keyword>
<reference evidence="3" key="1">
    <citation type="journal article" date="2019" name="Int. J. Syst. Evol. Microbiol.">
        <title>The Global Catalogue of Microorganisms (GCM) 10K type strain sequencing project: providing services to taxonomists for standard genome sequencing and annotation.</title>
        <authorList>
            <consortium name="The Broad Institute Genomics Platform"/>
            <consortium name="The Broad Institute Genome Sequencing Center for Infectious Disease"/>
            <person name="Wu L."/>
            <person name="Ma J."/>
        </authorList>
    </citation>
    <scope>NUCLEOTIDE SEQUENCE [LARGE SCALE GENOMIC DNA]</scope>
    <source>
        <strain evidence="3">CGMCC 1.14993</strain>
    </source>
</reference>
<evidence type="ECO:0000313" key="3">
    <source>
        <dbReference type="Proteomes" id="UP000626244"/>
    </source>
</evidence>